<dbReference type="GO" id="GO:0016020">
    <property type="term" value="C:membrane"/>
    <property type="evidence" value="ECO:0007669"/>
    <property type="project" value="UniProtKB-SubCell"/>
</dbReference>
<proteinExistence type="inferred from homology"/>
<evidence type="ECO:0000256" key="2">
    <source>
        <dbReference type="ARBA" id="ARBA00006824"/>
    </source>
</evidence>
<organism evidence="7 8">
    <name type="scientific">Tetrabaena socialis</name>
    <dbReference type="NCBI Taxonomy" id="47790"/>
    <lineage>
        <taxon>Eukaryota</taxon>
        <taxon>Viridiplantae</taxon>
        <taxon>Chlorophyta</taxon>
        <taxon>core chlorophytes</taxon>
        <taxon>Chlorophyceae</taxon>
        <taxon>CS clade</taxon>
        <taxon>Chlamydomonadales</taxon>
        <taxon>Tetrabaenaceae</taxon>
        <taxon>Tetrabaena</taxon>
    </lineage>
</organism>
<sequence length="108" mass="12016">STPHNWERTTRFGLIGLCLHGPYFLYGFRMLDERFGPAKTLVTAAKKTALGQLTLFPVYLVAFFTAITLMECRGVEAEAVAAKLRSSFMPAYAAGSVFWPIANMVNFM</sequence>
<evidence type="ECO:0000256" key="4">
    <source>
        <dbReference type="ARBA" id="ARBA00022989"/>
    </source>
</evidence>
<feature type="non-terminal residue" evidence="7">
    <location>
        <position position="1"/>
    </location>
</feature>
<keyword evidence="3 6" id="KW-0812">Transmembrane</keyword>
<comment type="similarity">
    <text evidence="2 6">Belongs to the peroxisomal membrane protein PXMP2/4 family.</text>
</comment>
<dbReference type="EMBL" id="PGGS01004092">
    <property type="protein sequence ID" value="PNG99105.1"/>
    <property type="molecule type" value="Genomic_DNA"/>
</dbReference>
<evidence type="ECO:0000256" key="5">
    <source>
        <dbReference type="ARBA" id="ARBA00023136"/>
    </source>
</evidence>
<dbReference type="AlphaFoldDB" id="A0A2J7ZFQ5"/>
<dbReference type="Proteomes" id="UP000236333">
    <property type="component" value="Unassembled WGS sequence"/>
</dbReference>
<dbReference type="OrthoDB" id="10267969at2759"/>
<keyword evidence="4 6" id="KW-1133">Transmembrane helix</keyword>
<evidence type="ECO:0000256" key="1">
    <source>
        <dbReference type="ARBA" id="ARBA00004141"/>
    </source>
</evidence>
<evidence type="ECO:0000313" key="7">
    <source>
        <dbReference type="EMBL" id="PNG99105.1"/>
    </source>
</evidence>
<dbReference type="Pfam" id="PF04117">
    <property type="entry name" value="Mpv17_PMP22"/>
    <property type="match status" value="1"/>
</dbReference>
<comment type="caution">
    <text evidence="7">The sequence shown here is derived from an EMBL/GenBank/DDBJ whole genome shotgun (WGS) entry which is preliminary data.</text>
</comment>
<protein>
    <submittedName>
        <fullName evidence="7">PXMP2/4 family protein 4</fullName>
    </submittedName>
</protein>
<reference evidence="7 8" key="1">
    <citation type="journal article" date="2017" name="Mol. Biol. Evol.">
        <title>The 4-celled Tetrabaena socialis nuclear genome reveals the essential components for genetic control of cell number at the origin of multicellularity in the volvocine lineage.</title>
        <authorList>
            <person name="Featherston J."/>
            <person name="Arakaki Y."/>
            <person name="Hanschen E.R."/>
            <person name="Ferris P.J."/>
            <person name="Michod R.E."/>
            <person name="Olson B.J.S.C."/>
            <person name="Nozaki H."/>
            <person name="Durand P.M."/>
        </authorList>
    </citation>
    <scope>NUCLEOTIDE SEQUENCE [LARGE SCALE GENOMIC DNA]</scope>
    <source>
        <strain evidence="7 8">NIES-571</strain>
    </source>
</reference>
<feature type="non-terminal residue" evidence="7">
    <location>
        <position position="108"/>
    </location>
</feature>
<evidence type="ECO:0000256" key="6">
    <source>
        <dbReference type="RuleBase" id="RU363053"/>
    </source>
</evidence>
<keyword evidence="8" id="KW-1185">Reference proteome</keyword>
<name>A0A2J7ZFQ5_9CHLO</name>
<feature type="transmembrane region" description="Helical" evidence="6">
    <location>
        <begin position="49"/>
        <end position="69"/>
    </location>
</feature>
<keyword evidence="5 6" id="KW-0472">Membrane</keyword>
<evidence type="ECO:0000256" key="3">
    <source>
        <dbReference type="ARBA" id="ARBA00022692"/>
    </source>
</evidence>
<dbReference type="PANTHER" id="PTHR11266">
    <property type="entry name" value="PEROXISOMAL MEMBRANE PROTEIN 2, PXMP2 MPV17"/>
    <property type="match status" value="1"/>
</dbReference>
<gene>
    <name evidence="7" type="ORF">TSOC_015122</name>
</gene>
<evidence type="ECO:0000313" key="8">
    <source>
        <dbReference type="Proteomes" id="UP000236333"/>
    </source>
</evidence>
<dbReference type="PANTHER" id="PTHR11266:SF116">
    <property type="entry name" value="MPV17-LIKE PROTEIN"/>
    <property type="match status" value="1"/>
</dbReference>
<feature type="transmembrane region" description="Helical" evidence="6">
    <location>
        <begin position="12"/>
        <end position="28"/>
    </location>
</feature>
<comment type="subcellular location">
    <subcellularLocation>
        <location evidence="1">Membrane</location>
        <topology evidence="1">Multi-pass membrane protein</topology>
    </subcellularLocation>
</comment>
<dbReference type="InterPro" id="IPR007248">
    <property type="entry name" value="Mpv17_PMP22"/>
</dbReference>
<dbReference type="GO" id="GO:0005737">
    <property type="term" value="C:cytoplasm"/>
    <property type="evidence" value="ECO:0007669"/>
    <property type="project" value="TreeGrafter"/>
</dbReference>
<feature type="transmembrane region" description="Helical" evidence="6">
    <location>
        <begin position="89"/>
        <end position="107"/>
    </location>
</feature>
<accession>A0A2J7ZFQ5</accession>